<evidence type="ECO:0000313" key="1">
    <source>
        <dbReference type="EMBL" id="KAI2390126.1"/>
    </source>
</evidence>
<organism evidence="1">
    <name type="scientific">Ophidiomyces ophidiicola</name>
    <dbReference type="NCBI Taxonomy" id="1387563"/>
    <lineage>
        <taxon>Eukaryota</taxon>
        <taxon>Fungi</taxon>
        <taxon>Dikarya</taxon>
        <taxon>Ascomycota</taxon>
        <taxon>Pezizomycotina</taxon>
        <taxon>Eurotiomycetes</taxon>
        <taxon>Eurotiomycetidae</taxon>
        <taxon>Onygenales</taxon>
        <taxon>Onygenaceae</taxon>
        <taxon>Ophidiomyces</taxon>
    </lineage>
</organism>
<sequence length="1016" mass="115706">MAPRRQPRASFEPISPNLDLAALVESTPNFEYVVRIHCDAIDEQGIEDFEKLVQLHVIMGGKPLVVEGYQERLEKWTFSSQWLKDNHGKKTENARNITVKSNLPLTIGHYLKNMPLLTDQWTDTNYKDMDRQRIYLKDIDCPPVWHEKLGSLLPPFLFYLNHSTAGSNGSIARSGDLMSCLPPEMRAENLMCYIGHEGTYTPSHREMCATLGHNIMVETSSGLVEDGNITKPGSSIWFMTETKDRHLVSEYWLSRLGHDIEIEDHFAQINAWKLAPFKTYVVEQKVGDFILIPPLAPHQVWNRGTRTMKVAWNRTTVETLEMAINEALPKARMVCRDEQYKNKAIIYYTLMLYSDRLRGADPRGNPKVRQLQKDFRRLFSLYTEILLSETFSRDLPEPQNVECIEFSSNVICSYCRCNIFNRFLTCTSCIGKLTDGDDDNYDICLECYSIGRSCACISRLKWVEQFRWKDLTKQHEIWRNQILQFRSRTSTIGESLEPLSVETGRLEKKSLAEICQEELKRRPWNDITKPDIREEHNEVIEVNDDGQVRKRRRIRRSEKFRKQHGSCHICKTPEPKWKLATCSSCAVSYCYGSLYRAFDISPRETLEQLNWSCPKCRKICSCGACRRDPTMKPYEPTGTSLGHDTRKVADPRSVESLVDFSQSNINWIIKAGDHGEHLTETRRLKKRLEEAEKAKELDPVLDDHDIYHDEADGSAPPIGDTTGIDPLLMINNRNNPSETQDDGDIAIDPTLGTATVSSTKFVIPSNAVFREDMTNRYEVTEGITFEYSDPEASVSALQNMAGDALAHHNTHIVSVRQHQIGNSTSAFGLDGISENTTIIQSDLGGRSSRAAAVRNKLRSKEDEEFQPDAISIHNLRTERGRIVPKRKAPKVRYTEDPFVPSDQEEMGPRSQIEATRAKQIYEQQIVQDTGTPVTNNQSPHSTAVDVETRSIQSNPIYGEQAFELSESPSTASPSSESMIVVESKPMTENEKNRRAKIMAMQWAEGEAADIDSEAWA</sequence>
<gene>
    <name evidence="1" type="ORF">LOY88_001726</name>
</gene>
<proteinExistence type="predicted"/>
<accession>A0ACB8V176</accession>
<comment type="caution">
    <text evidence="1">The sequence shown here is derived from an EMBL/GenBank/DDBJ whole genome shotgun (WGS) entry which is preliminary data.</text>
</comment>
<name>A0ACB8V176_9EURO</name>
<dbReference type="EMBL" id="JALBCA010000019">
    <property type="protein sequence ID" value="KAI2390126.1"/>
    <property type="molecule type" value="Genomic_DNA"/>
</dbReference>
<protein>
    <submittedName>
        <fullName evidence="1">Uncharacterized protein</fullName>
    </submittedName>
</protein>
<reference evidence="1" key="1">
    <citation type="journal article" date="2022" name="bioRxiv">
        <title>Population genetic analysis of Ophidiomyces ophidiicola, the causative agent of snake fungal disease, indicates recent introductions to the USA.</title>
        <authorList>
            <person name="Ladner J.T."/>
            <person name="Palmer J.M."/>
            <person name="Ettinger C.L."/>
            <person name="Stajich J.E."/>
            <person name="Farrell T.M."/>
            <person name="Glorioso B.M."/>
            <person name="Lawson B."/>
            <person name="Price S.J."/>
            <person name="Stengle A.G."/>
            <person name="Grear D.A."/>
            <person name="Lorch J.M."/>
        </authorList>
    </citation>
    <scope>NUCLEOTIDE SEQUENCE</scope>
    <source>
        <strain evidence="1">NWHC 24266-5</strain>
    </source>
</reference>